<evidence type="ECO:0000313" key="4">
    <source>
        <dbReference type="EMBL" id="KAI9637404.1"/>
    </source>
</evidence>
<evidence type="ECO:0008006" key="6">
    <source>
        <dbReference type="Google" id="ProtNLM"/>
    </source>
</evidence>
<dbReference type="AlphaFoldDB" id="A0AA38HEJ0"/>
<keyword evidence="5" id="KW-1185">Reference proteome</keyword>
<gene>
    <name evidence="4" type="ORF">MKK02DRAFT_36391</name>
</gene>
<accession>A0AA38HEJ0</accession>
<sequence>MPITTELTRMLGITHPIVQGGMQWVGTPPLAAAVASAGALGMLTALTQPSPDALREAIKETKRRMGNSRGKFGVNITLLPSISPPDYAGYVKAAMDEGVEIFETAGNNPGPIIKLIQSYISPNADALPKRYIIHKCVTIRHALSGQKMGVDCLSIDGFECAGHPGEEDIGGLVLLARAAKELKIPYIASGGIADGRGLASALTLGAAGINMGTRFMCTVESPIHQNIKEKIVASTEQDTVHIFRSLRNTARVFKNAVSMEVVRLERRPGGAKFEDLRELVSGQRGRKVYEDGDSDAGIWSAGITVGLINDIPTCEELVPRIVREAEEIIRGVSASISIDGGQEAWDKVTRESKL</sequence>
<evidence type="ECO:0000256" key="3">
    <source>
        <dbReference type="ARBA" id="ARBA00023002"/>
    </source>
</evidence>
<keyword evidence="2" id="KW-0288">FMN</keyword>
<dbReference type="Gene3D" id="3.20.20.70">
    <property type="entry name" value="Aldolase class I"/>
    <property type="match status" value="1"/>
</dbReference>
<dbReference type="GO" id="GO:0018580">
    <property type="term" value="F:nitronate monooxygenase activity"/>
    <property type="evidence" value="ECO:0007669"/>
    <property type="project" value="InterPro"/>
</dbReference>
<dbReference type="RefSeq" id="XP_052947181.1">
    <property type="nucleotide sequence ID" value="XM_053089417.1"/>
</dbReference>
<dbReference type="InterPro" id="IPR004136">
    <property type="entry name" value="NMO"/>
</dbReference>
<evidence type="ECO:0000256" key="2">
    <source>
        <dbReference type="ARBA" id="ARBA00022643"/>
    </source>
</evidence>
<evidence type="ECO:0000313" key="5">
    <source>
        <dbReference type="Proteomes" id="UP001164286"/>
    </source>
</evidence>
<dbReference type="Proteomes" id="UP001164286">
    <property type="component" value="Unassembled WGS sequence"/>
</dbReference>
<keyword evidence="1" id="KW-0285">Flavoprotein</keyword>
<dbReference type="InterPro" id="IPR013785">
    <property type="entry name" value="Aldolase_TIM"/>
</dbReference>
<dbReference type="EMBL" id="JAKWFO010000004">
    <property type="protein sequence ID" value="KAI9637404.1"/>
    <property type="molecule type" value="Genomic_DNA"/>
</dbReference>
<dbReference type="PANTHER" id="PTHR32332">
    <property type="entry name" value="2-NITROPROPANE DIOXYGENASE"/>
    <property type="match status" value="1"/>
</dbReference>
<evidence type="ECO:0000256" key="1">
    <source>
        <dbReference type="ARBA" id="ARBA00022630"/>
    </source>
</evidence>
<dbReference type="GeneID" id="77728622"/>
<keyword evidence="3" id="KW-0560">Oxidoreductase</keyword>
<protein>
    <recommendedName>
        <fullName evidence="6">2-nitropropane dioxygenase</fullName>
    </recommendedName>
</protein>
<organism evidence="4 5">
    <name type="scientific">Dioszegia hungarica</name>
    <dbReference type="NCBI Taxonomy" id="4972"/>
    <lineage>
        <taxon>Eukaryota</taxon>
        <taxon>Fungi</taxon>
        <taxon>Dikarya</taxon>
        <taxon>Basidiomycota</taxon>
        <taxon>Agaricomycotina</taxon>
        <taxon>Tremellomycetes</taxon>
        <taxon>Tremellales</taxon>
        <taxon>Bulleribasidiaceae</taxon>
        <taxon>Dioszegia</taxon>
    </lineage>
</organism>
<dbReference type="Pfam" id="PF03060">
    <property type="entry name" value="NMO"/>
    <property type="match status" value="1"/>
</dbReference>
<dbReference type="PANTHER" id="PTHR32332:SF20">
    <property type="entry name" value="2-NITROPROPANE DIOXYGENASE-LIKE PROTEIN"/>
    <property type="match status" value="1"/>
</dbReference>
<reference evidence="4" key="1">
    <citation type="journal article" date="2022" name="G3 (Bethesda)">
        <title>High quality genome of the basidiomycete yeast Dioszegia hungarica PDD-24b-2 isolated from cloud water.</title>
        <authorList>
            <person name="Jarrige D."/>
            <person name="Haridas S."/>
            <person name="Bleykasten-Grosshans C."/>
            <person name="Joly M."/>
            <person name="Nadalig T."/>
            <person name="Sancelme M."/>
            <person name="Vuilleumier S."/>
            <person name="Grigoriev I.V."/>
            <person name="Amato P."/>
            <person name="Bringel F."/>
        </authorList>
    </citation>
    <scope>NUCLEOTIDE SEQUENCE</scope>
    <source>
        <strain evidence="4">PDD-24b-2</strain>
    </source>
</reference>
<proteinExistence type="predicted"/>
<name>A0AA38HEJ0_9TREE</name>
<comment type="caution">
    <text evidence="4">The sequence shown here is derived from an EMBL/GenBank/DDBJ whole genome shotgun (WGS) entry which is preliminary data.</text>
</comment>
<dbReference type="CDD" id="cd04730">
    <property type="entry name" value="NPD_like"/>
    <property type="match status" value="1"/>
</dbReference>
<dbReference type="SUPFAM" id="SSF51412">
    <property type="entry name" value="Inosine monophosphate dehydrogenase (IMPDH)"/>
    <property type="match status" value="1"/>
</dbReference>